<feature type="region of interest" description="Disordered" evidence="1">
    <location>
        <begin position="1"/>
        <end position="32"/>
    </location>
</feature>
<proteinExistence type="predicted"/>
<dbReference type="EMBL" id="KZ407759">
    <property type="protein sequence ID" value="PIO53719.1"/>
    <property type="molecule type" value="Genomic_DNA"/>
</dbReference>
<feature type="compositionally biased region" description="Acidic residues" evidence="1">
    <location>
        <begin position="1"/>
        <end position="19"/>
    </location>
</feature>
<evidence type="ECO:0000313" key="3">
    <source>
        <dbReference type="Proteomes" id="UP000230423"/>
    </source>
</evidence>
<evidence type="ECO:0000256" key="1">
    <source>
        <dbReference type="SAM" id="MobiDB-lite"/>
    </source>
</evidence>
<keyword evidence="3" id="KW-1185">Reference proteome</keyword>
<name>A0A2G9T6W6_TELCI</name>
<dbReference type="Proteomes" id="UP000230423">
    <property type="component" value="Unassembled WGS sequence"/>
</dbReference>
<evidence type="ECO:0000313" key="2">
    <source>
        <dbReference type="EMBL" id="PIO53719.1"/>
    </source>
</evidence>
<organism evidence="2 3">
    <name type="scientific">Teladorsagia circumcincta</name>
    <name type="common">Brown stomach worm</name>
    <name type="synonym">Ostertagia circumcincta</name>
    <dbReference type="NCBI Taxonomy" id="45464"/>
    <lineage>
        <taxon>Eukaryota</taxon>
        <taxon>Metazoa</taxon>
        <taxon>Ecdysozoa</taxon>
        <taxon>Nematoda</taxon>
        <taxon>Chromadorea</taxon>
        <taxon>Rhabditida</taxon>
        <taxon>Rhabditina</taxon>
        <taxon>Rhabditomorpha</taxon>
        <taxon>Strongyloidea</taxon>
        <taxon>Trichostrongylidae</taxon>
        <taxon>Teladorsagia</taxon>
    </lineage>
</organism>
<sequence length="127" mass="14535">GDESGDDESDDSESDEDDFFANKQPRRSGRKRVMEEYFEDDVEDKRSRAKRSKVNPVTEECVDLLGRVKAYNRLYRTLQNIPAARSSRRAAAPSIDGLEESIPEYTSLSTFAADLNTFFKHARSYLE</sequence>
<feature type="non-terminal residue" evidence="2">
    <location>
        <position position="127"/>
    </location>
</feature>
<dbReference type="AlphaFoldDB" id="A0A2G9T6W6"/>
<accession>A0A2G9T6W6</accession>
<reference evidence="2 3" key="1">
    <citation type="submission" date="2015-09" db="EMBL/GenBank/DDBJ databases">
        <title>Draft genome of the parasitic nematode Teladorsagia circumcincta isolate WARC Sus (inbred).</title>
        <authorList>
            <person name="Mitreva M."/>
        </authorList>
    </citation>
    <scope>NUCLEOTIDE SEQUENCE [LARGE SCALE GENOMIC DNA]</scope>
    <source>
        <strain evidence="2 3">S</strain>
    </source>
</reference>
<protein>
    <submittedName>
        <fullName evidence="2">Uncharacterized protein</fullName>
    </submittedName>
</protein>
<gene>
    <name evidence="2" type="ORF">TELCIR_24936</name>
</gene>
<feature type="non-terminal residue" evidence="2">
    <location>
        <position position="1"/>
    </location>
</feature>